<evidence type="ECO:0000256" key="1">
    <source>
        <dbReference type="SAM" id="MobiDB-lite"/>
    </source>
</evidence>
<feature type="region of interest" description="Disordered" evidence="1">
    <location>
        <begin position="139"/>
        <end position="163"/>
    </location>
</feature>
<reference evidence="2 3" key="1">
    <citation type="submission" date="2019-07" db="EMBL/GenBank/DDBJ databases">
        <title>De Novo Assembly of kiwifruit Actinidia rufa.</title>
        <authorList>
            <person name="Sugita-Konishi S."/>
            <person name="Sato K."/>
            <person name="Mori E."/>
            <person name="Abe Y."/>
            <person name="Kisaki G."/>
            <person name="Hamano K."/>
            <person name="Suezawa K."/>
            <person name="Otani M."/>
            <person name="Fukuda T."/>
            <person name="Manabe T."/>
            <person name="Gomi K."/>
            <person name="Tabuchi M."/>
            <person name="Akimitsu K."/>
            <person name="Kataoka I."/>
        </authorList>
    </citation>
    <scope>NUCLEOTIDE SEQUENCE [LARGE SCALE GENOMIC DNA]</scope>
    <source>
        <strain evidence="3">cv. Fuchu</strain>
    </source>
</reference>
<dbReference type="EMBL" id="BJWL01000020">
    <property type="protein sequence ID" value="GFZ08916.1"/>
    <property type="molecule type" value="Genomic_DNA"/>
</dbReference>
<feature type="compositionally biased region" description="Basic and acidic residues" evidence="1">
    <location>
        <begin position="11"/>
        <end position="26"/>
    </location>
</feature>
<protein>
    <submittedName>
        <fullName evidence="2">Uncharacterized protein</fullName>
    </submittedName>
</protein>
<feature type="region of interest" description="Disordered" evidence="1">
    <location>
        <begin position="1"/>
        <end position="26"/>
    </location>
</feature>
<proteinExistence type="predicted"/>
<sequence>MIKRGINVNSSKEEEGGEKESSHHSMEIKCQFVTEELPPHIEETHEEPSAQAHQLQEGHLIQEGPPAWFFEYFGKLNATMERMKQGQQQQEKYIEWLGDFYEKMYEQQIDFNQQYNERMTSIESQLEYLWFSTHPTSLPSDFPPPPPSSSHDASSSAYQPLLF</sequence>
<gene>
    <name evidence="2" type="ORF">Acr_20g0007240</name>
</gene>
<comment type="caution">
    <text evidence="2">The sequence shown here is derived from an EMBL/GenBank/DDBJ whole genome shotgun (WGS) entry which is preliminary data.</text>
</comment>
<organism evidence="2 3">
    <name type="scientific">Actinidia rufa</name>
    <dbReference type="NCBI Taxonomy" id="165716"/>
    <lineage>
        <taxon>Eukaryota</taxon>
        <taxon>Viridiplantae</taxon>
        <taxon>Streptophyta</taxon>
        <taxon>Embryophyta</taxon>
        <taxon>Tracheophyta</taxon>
        <taxon>Spermatophyta</taxon>
        <taxon>Magnoliopsida</taxon>
        <taxon>eudicotyledons</taxon>
        <taxon>Gunneridae</taxon>
        <taxon>Pentapetalae</taxon>
        <taxon>asterids</taxon>
        <taxon>Ericales</taxon>
        <taxon>Actinidiaceae</taxon>
        <taxon>Actinidia</taxon>
    </lineage>
</organism>
<keyword evidence="3" id="KW-1185">Reference proteome</keyword>
<feature type="compositionally biased region" description="Low complexity" evidence="1">
    <location>
        <begin position="149"/>
        <end position="163"/>
    </location>
</feature>
<evidence type="ECO:0000313" key="3">
    <source>
        <dbReference type="Proteomes" id="UP000585474"/>
    </source>
</evidence>
<accession>A0A7J0GDK8</accession>
<dbReference type="Proteomes" id="UP000585474">
    <property type="component" value="Unassembled WGS sequence"/>
</dbReference>
<evidence type="ECO:0000313" key="2">
    <source>
        <dbReference type="EMBL" id="GFZ08916.1"/>
    </source>
</evidence>
<name>A0A7J0GDK8_9ERIC</name>
<dbReference type="AlphaFoldDB" id="A0A7J0GDK8"/>